<keyword evidence="2" id="KW-0472">Membrane</keyword>
<comment type="similarity">
    <text evidence="1">Belongs to the PC-esterase family. TBL subfamily.</text>
</comment>
<sequence length="267" mass="29884">MPVVSVKKQSLATPLSKAVWIGGLAALFLILAWSQMISSWSAWITRNDIFYGVKNRLTGAGQKNNTTPSMQQETAEMHFSVAQHHQKDQSTQLLPSSDSSLCEAYNPCSKQLNTGRFSGFRYNSSYKFDLAPDGLNNLQLDVPDEQLMQFLPQFDVLVLSSGHWFGRKSAYVLNNTVVGGSPSWWPKSREMKVDLVEAFRISVETILSAIVTHPNYCGLTIVRTFSPDHYERGAWNTGGSCTGKVWPIKTGEIIENEFTTKMHNQQV</sequence>
<keyword evidence="5" id="KW-1185">Reference proteome</keyword>
<keyword evidence="2" id="KW-1133">Transmembrane helix</keyword>
<protein>
    <submittedName>
        <fullName evidence="4">OLC1v1024662C1</fullName>
    </submittedName>
</protein>
<gene>
    <name evidence="4" type="ORF">OLC1_LOCUS2242</name>
</gene>
<evidence type="ECO:0000313" key="4">
    <source>
        <dbReference type="EMBL" id="CAI9089993.1"/>
    </source>
</evidence>
<keyword evidence="2" id="KW-0812">Transmembrane</keyword>
<dbReference type="AlphaFoldDB" id="A0AAV1C4N8"/>
<feature type="domain" description="Trichome birefringence-like C-terminal" evidence="3">
    <location>
        <begin position="134"/>
        <end position="265"/>
    </location>
</feature>
<dbReference type="InterPro" id="IPR026057">
    <property type="entry name" value="TBL_C"/>
</dbReference>
<evidence type="ECO:0000259" key="3">
    <source>
        <dbReference type="Pfam" id="PF13839"/>
    </source>
</evidence>
<name>A0AAV1C4N8_OLDCO</name>
<dbReference type="GO" id="GO:0016740">
    <property type="term" value="F:transferase activity"/>
    <property type="evidence" value="ECO:0007669"/>
    <property type="project" value="InterPro"/>
</dbReference>
<dbReference type="Proteomes" id="UP001161247">
    <property type="component" value="Chromosome 1"/>
</dbReference>
<feature type="transmembrane region" description="Helical" evidence="2">
    <location>
        <begin position="20"/>
        <end position="44"/>
    </location>
</feature>
<evidence type="ECO:0000256" key="1">
    <source>
        <dbReference type="ARBA" id="ARBA00007727"/>
    </source>
</evidence>
<evidence type="ECO:0000256" key="2">
    <source>
        <dbReference type="SAM" id="Phobius"/>
    </source>
</evidence>
<reference evidence="4" key="1">
    <citation type="submission" date="2023-03" db="EMBL/GenBank/DDBJ databases">
        <authorList>
            <person name="Julca I."/>
        </authorList>
    </citation>
    <scope>NUCLEOTIDE SEQUENCE</scope>
</reference>
<dbReference type="Pfam" id="PF13839">
    <property type="entry name" value="PC-Esterase"/>
    <property type="match status" value="1"/>
</dbReference>
<dbReference type="EMBL" id="OX459118">
    <property type="protein sequence ID" value="CAI9089993.1"/>
    <property type="molecule type" value="Genomic_DNA"/>
</dbReference>
<accession>A0AAV1C4N8</accession>
<evidence type="ECO:0000313" key="5">
    <source>
        <dbReference type="Proteomes" id="UP001161247"/>
    </source>
</evidence>
<organism evidence="4 5">
    <name type="scientific">Oldenlandia corymbosa var. corymbosa</name>
    <dbReference type="NCBI Taxonomy" id="529605"/>
    <lineage>
        <taxon>Eukaryota</taxon>
        <taxon>Viridiplantae</taxon>
        <taxon>Streptophyta</taxon>
        <taxon>Embryophyta</taxon>
        <taxon>Tracheophyta</taxon>
        <taxon>Spermatophyta</taxon>
        <taxon>Magnoliopsida</taxon>
        <taxon>eudicotyledons</taxon>
        <taxon>Gunneridae</taxon>
        <taxon>Pentapetalae</taxon>
        <taxon>asterids</taxon>
        <taxon>lamiids</taxon>
        <taxon>Gentianales</taxon>
        <taxon>Rubiaceae</taxon>
        <taxon>Rubioideae</taxon>
        <taxon>Spermacoceae</taxon>
        <taxon>Hedyotis-Oldenlandia complex</taxon>
        <taxon>Oldenlandia</taxon>
    </lineage>
</organism>
<proteinExistence type="inferred from homology"/>